<dbReference type="SUPFAM" id="SSF47413">
    <property type="entry name" value="lambda repressor-like DNA-binding domains"/>
    <property type="match status" value="1"/>
</dbReference>
<dbReference type="InterPro" id="IPR015927">
    <property type="entry name" value="Peptidase_S24_S26A/B/C"/>
</dbReference>
<name>A0A1I6ECZ5_9FIRM</name>
<dbReference type="InterPro" id="IPR050077">
    <property type="entry name" value="LexA_repressor"/>
</dbReference>
<dbReference type="CDD" id="cd06529">
    <property type="entry name" value="S24_LexA-like"/>
    <property type="match status" value="1"/>
</dbReference>
<dbReference type="STRING" id="39060.SAMN05660706_13550"/>
<dbReference type="InterPro" id="IPR001387">
    <property type="entry name" value="Cro/C1-type_HTH"/>
</dbReference>
<dbReference type="EMBL" id="FOYM01000035">
    <property type="protein sequence ID" value="SFR15421.1"/>
    <property type="molecule type" value="Genomic_DNA"/>
</dbReference>
<dbReference type="Pfam" id="PF01381">
    <property type="entry name" value="HTH_3"/>
    <property type="match status" value="1"/>
</dbReference>
<dbReference type="Gene3D" id="1.10.260.40">
    <property type="entry name" value="lambda repressor-like DNA-binding domains"/>
    <property type="match status" value="1"/>
</dbReference>
<evidence type="ECO:0000313" key="2">
    <source>
        <dbReference type="EMBL" id="SFR15421.1"/>
    </source>
</evidence>
<accession>A0A1I6ECZ5</accession>
<keyword evidence="3" id="KW-1185">Reference proteome</keyword>
<protein>
    <submittedName>
        <fullName evidence="2">Repressor LexA</fullName>
    </submittedName>
</protein>
<dbReference type="InterPro" id="IPR036286">
    <property type="entry name" value="LexA/Signal_pep-like_sf"/>
</dbReference>
<dbReference type="SUPFAM" id="SSF51306">
    <property type="entry name" value="LexA/Signal peptidase"/>
    <property type="match status" value="1"/>
</dbReference>
<evidence type="ECO:0000259" key="1">
    <source>
        <dbReference type="PROSITE" id="PS50943"/>
    </source>
</evidence>
<dbReference type="SMART" id="SM00530">
    <property type="entry name" value="HTH_XRE"/>
    <property type="match status" value="1"/>
</dbReference>
<dbReference type="GO" id="GO:0003677">
    <property type="term" value="F:DNA binding"/>
    <property type="evidence" value="ECO:0007669"/>
    <property type="project" value="InterPro"/>
</dbReference>
<dbReference type="PANTHER" id="PTHR33516:SF2">
    <property type="entry name" value="LEXA REPRESSOR-RELATED"/>
    <property type="match status" value="1"/>
</dbReference>
<dbReference type="PANTHER" id="PTHR33516">
    <property type="entry name" value="LEXA REPRESSOR"/>
    <property type="match status" value="1"/>
</dbReference>
<feature type="domain" description="HTH cro/C1-type" evidence="1">
    <location>
        <begin position="11"/>
        <end position="66"/>
    </location>
</feature>
<dbReference type="Pfam" id="PF00717">
    <property type="entry name" value="Peptidase_S24"/>
    <property type="match status" value="1"/>
</dbReference>
<reference evidence="3" key="1">
    <citation type="submission" date="2016-10" db="EMBL/GenBank/DDBJ databases">
        <authorList>
            <person name="Varghese N."/>
            <person name="Submissions S."/>
        </authorList>
    </citation>
    <scope>NUCLEOTIDE SEQUENCE [LARGE SCALE GENOMIC DNA]</scope>
    <source>
        <strain evidence="3">DSM 3669</strain>
    </source>
</reference>
<evidence type="ECO:0000313" key="3">
    <source>
        <dbReference type="Proteomes" id="UP000199584"/>
    </source>
</evidence>
<dbReference type="InterPro" id="IPR010982">
    <property type="entry name" value="Lambda_DNA-bd_dom_sf"/>
</dbReference>
<sequence>MNINGDFSKILKKLRERAGFKSQSQLAEASGVDNSTIARLERGETKPTPDTLKKLAPHLNVNYDYLMASAGYSSLSGDFKILGETIKNTNMQLIEIINNLPLNASTDKTLEAIFKANKMLREINTQSREVYSKLLERKFNKNEQQQKDATKVPILGTIHAGLPLLAEQNWEGQIDVPSDIKGDFCLRVEGDSMIYAGILTEDIAVFKQADYANHGQIVAAGVEDASWEAYLKFYIEKNDRVFLRSANPNYEDIEFGPQHRIIGVMVGLIRESAPSLGDYQNLLQVKEYEDRQWMEVIEIASSNGMEPIFVKQIIETQIAMASHFAKSKSP</sequence>
<organism evidence="2 3">
    <name type="scientific">Desulfoscipio geothermicus DSM 3669</name>
    <dbReference type="NCBI Taxonomy" id="1121426"/>
    <lineage>
        <taxon>Bacteria</taxon>
        <taxon>Bacillati</taxon>
        <taxon>Bacillota</taxon>
        <taxon>Clostridia</taxon>
        <taxon>Eubacteriales</taxon>
        <taxon>Desulfallaceae</taxon>
        <taxon>Desulfoscipio</taxon>
    </lineage>
</organism>
<dbReference type="PROSITE" id="PS50943">
    <property type="entry name" value="HTH_CROC1"/>
    <property type="match status" value="1"/>
</dbReference>
<dbReference type="Proteomes" id="UP000199584">
    <property type="component" value="Unassembled WGS sequence"/>
</dbReference>
<dbReference type="RefSeq" id="WP_165608394.1">
    <property type="nucleotide sequence ID" value="NZ_FOYM01000035.1"/>
</dbReference>
<dbReference type="CDD" id="cd00093">
    <property type="entry name" value="HTH_XRE"/>
    <property type="match status" value="1"/>
</dbReference>
<proteinExistence type="predicted"/>
<dbReference type="Gene3D" id="2.10.109.10">
    <property type="entry name" value="Umud Fragment, subunit A"/>
    <property type="match status" value="1"/>
</dbReference>
<dbReference type="InterPro" id="IPR039418">
    <property type="entry name" value="LexA-like"/>
</dbReference>
<gene>
    <name evidence="2" type="ORF">SAMN05660706_13550</name>
</gene>
<dbReference type="AlphaFoldDB" id="A0A1I6ECZ5"/>